<feature type="domain" description="DSBA-like thioredoxin" evidence="1">
    <location>
        <begin position="7"/>
        <end position="207"/>
    </location>
</feature>
<organism evidence="2 3">
    <name type="scientific">Vibrio inusitatus NBRC 102082</name>
    <dbReference type="NCBI Taxonomy" id="1219070"/>
    <lineage>
        <taxon>Bacteria</taxon>
        <taxon>Pseudomonadati</taxon>
        <taxon>Pseudomonadota</taxon>
        <taxon>Gammaproteobacteria</taxon>
        <taxon>Vibrionales</taxon>
        <taxon>Vibrionaceae</taxon>
        <taxon>Vibrio</taxon>
    </lineage>
</organism>
<dbReference type="CDD" id="cd03024">
    <property type="entry name" value="DsbA_FrnE"/>
    <property type="match status" value="1"/>
</dbReference>
<dbReference type="GO" id="GO:0016853">
    <property type="term" value="F:isomerase activity"/>
    <property type="evidence" value="ECO:0007669"/>
    <property type="project" value="UniProtKB-KW"/>
</dbReference>
<protein>
    <submittedName>
        <fullName evidence="2">2-hydroxychromene-2-carboxylate isomerase</fullName>
    </submittedName>
</protein>
<dbReference type="OrthoDB" id="9799122at2"/>
<dbReference type="RefSeq" id="WP_141344702.1">
    <property type="nucleotide sequence ID" value="NZ_BJLF01000004.1"/>
</dbReference>
<dbReference type="AlphaFoldDB" id="A0A4Y3HT31"/>
<dbReference type="Proteomes" id="UP000318717">
    <property type="component" value="Unassembled WGS sequence"/>
</dbReference>
<evidence type="ECO:0000259" key="1">
    <source>
        <dbReference type="Pfam" id="PF01323"/>
    </source>
</evidence>
<accession>A0A4Y3HT31</accession>
<keyword evidence="3" id="KW-1185">Reference proteome</keyword>
<evidence type="ECO:0000313" key="2">
    <source>
        <dbReference type="EMBL" id="GEA50309.1"/>
    </source>
</evidence>
<dbReference type="InterPro" id="IPR001853">
    <property type="entry name" value="DSBA-like_thioredoxin_dom"/>
</dbReference>
<dbReference type="PANTHER" id="PTHR13887:SF41">
    <property type="entry name" value="THIOREDOXIN SUPERFAMILY PROTEIN"/>
    <property type="match status" value="1"/>
</dbReference>
<dbReference type="GO" id="GO:0016491">
    <property type="term" value="F:oxidoreductase activity"/>
    <property type="evidence" value="ECO:0007669"/>
    <property type="project" value="InterPro"/>
</dbReference>
<dbReference type="InterPro" id="IPR036249">
    <property type="entry name" value="Thioredoxin-like_sf"/>
</dbReference>
<sequence length="216" mass="24544">MSRKIKLDIVSDVVCPWCIIGYNNLQAAINELELQDKIDIEWQPFELNPDMSAEGENLRDHIARKYGSSPEESANARERITAAGAEHGFLFNYFDEMKMVNTLDAHILLDYAKQHGKQTDLKLKLFNAFFTEQKDISDRTILRQELGAIGLNVNDGMVSLDKTELRNEIKNQEVQWQQMGITGVPTVIFNRESAVTGAQPVENYKQILLELSKGLD</sequence>
<name>A0A4Y3HT31_9VIBR</name>
<gene>
    <name evidence="2" type="ORF">VIN01S_11130</name>
</gene>
<dbReference type="EMBL" id="BJLF01000004">
    <property type="protein sequence ID" value="GEA50309.1"/>
    <property type="molecule type" value="Genomic_DNA"/>
</dbReference>
<dbReference type="Pfam" id="PF01323">
    <property type="entry name" value="DSBA"/>
    <property type="match status" value="1"/>
</dbReference>
<keyword evidence="2" id="KW-0413">Isomerase</keyword>
<reference evidence="2 3" key="1">
    <citation type="submission" date="2019-06" db="EMBL/GenBank/DDBJ databases">
        <title>Whole genome shotgun sequence of Vibrio inusitatus NBRC 102082.</title>
        <authorList>
            <person name="Hosoyama A."/>
            <person name="Uohara A."/>
            <person name="Ohji S."/>
            <person name="Ichikawa N."/>
        </authorList>
    </citation>
    <scope>NUCLEOTIDE SEQUENCE [LARGE SCALE GENOMIC DNA]</scope>
    <source>
        <strain evidence="2 3">NBRC 102082</strain>
    </source>
</reference>
<comment type="caution">
    <text evidence="2">The sequence shown here is derived from an EMBL/GenBank/DDBJ whole genome shotgun (WGS) entry which is preliminary data.</text>
</comment>
<evidence type="ECO:0000313" key="3">
    <source>
        <dbReference type="Proteomes" id="UP000318717"/>
    </source>
</evidence>
<dbReference type="Gene3D" id="3.40.30.10">
    <property type="entry name" value="Glutaredoxin"/>
    <property type="match status" value="1"/>
</dbReference>
<proteinExistence type="predicted"/>
<dbReference type="SUPFAM" id="SSF52833">
    <property type="entry name" value="Thioredoxin-like"/>
    <property type="match status" value="1"/>
</dbReference>
<dbReference type="PANTHER" id="PTHR13887">
    <property type="entry name" value="GLUTATHIONE S-TRANSFERASE KAPPA"/>
    <property type="match status" value="1"/>
</dbReference>